<evidence type="ECO:0000313" key="3">
    <source>
        <dbReference type="EMBL" id="PHK98095.1"/>
    </source>
</evidence>
<dbReference type="Proteomes" id="UP000226437">
    <property type="component" value="Unassembled WGS sequence"/>
</dbReference>
<dbReference type="RefSeq" id="WP_099106993.1">
    <property type="nucleotide sequence ID" value="NZ_JAATJF010000002.1"/>
</dbReference>
<comment type="caution">
    <text evidence="3">The sequence shown here is derived from an EMBL/GenBank/DDBJ whole genome shotgun (WGS) entry which is preliminary data.</text>
</comment>
<dbReference type="PANTHER" id="PTHR43081">
    <property type="entry name" value="ADENYLATE CYCLASE, TERMINAL-DIFFERENTIATION SPECIFIC-RELATED"/>
    <property type="match status" value="1"/>
</dbReference>
<keyword evidence="1" id="KW-0812">Transmembrane</keyword>
<feature type="transmembrane region" description="Helical" evidence="1">
    <location>
        <begin position="89"/>
        <end position="106"/>
    </location>
</feature>
<dbReference type="GO" id="GO:0035556">
    <property type="term" value="P:intracellular signal transduction"/>
    <property type="evidence" value="ECO:0007669"/>
    <property type="project" value="InterPro"/>
</dbReference>
<name>A0A2G0CDR3_9BACT</name>
<reference evidence="3 4" key="1">
    <citation type="submission" date="2017-10" db="EMBL/GenBank/DDBJ databases">
        <title>The draft genome sequence of Lewinella marina KCTC 32374.</title>
        <authorList>
            <person name="Wang K."/>
        </authorList>
    </citation>
    <scope>NUCLEOTIDE SEQUENCE [LARGE SCALE GENOMIC DNA]</scope>
    <source>
        <strain evidence="3 4">MKG-38</strain>
    </source>
</reference>
<dbReference type="OrthoDB" id="9768499at2"/>
<proteinExistence type="predicted"/>
<dbReference type="Gene3D" id="3.30.70.1230">
    <property type="entry name" value="Nucleotide cyclase"/>
    <property type="match status" value="1"/>
</dbReference>
<feature type="transmembrane region" description="Helical" evidence="1">
    <location>
        <begin position="52"/>
        <end position="69"/>
    </location>
</feature>
<dbReference type="EMBL" id="PDLO01000005">
    <property type="protein sequence ID" value="PHK98095.1"/>
    <property type="molecule type" value="Genomic_DNA"/>
</dbReference>
<protein>
    <recommendedName>
        <fullName evidence="2">Guanylate cyclase domain-containing protein</fullName>
    </recommendedName>
</protein>
<dbReference type="InterPro" id="IPR001054">
    <property type="entry name" value="A/G_cyclase"/>
</dbReference>
<dbReference type="Pfam" id="PF00211">
    <property type="entry name" value="Guanylate_cyc"/>
    <property type="match status" value="1"/>
</dbReference>
<keyword evidence="1" id="KW-0472">Membrane</keyword>
<dbReference type="InterPro" id="IPR050697">
    <property type="entry name" value="Adenylyl/Guanylyl_Cyclase_3/4"/>
</dbReference>
<dbReference type="InterPro" id="IPR029787">
    <property type="entry name" value="Nucleotide_cyclase"/>
</dbReference>
<sequence length="364" mass="41649">MAIANQFKFLSWIQLVITWTVAVSLFGFIRHYGWRENLAFNPEHLIEPRFDLAVGFILGTGFYLIERLLNRQTFQRLSFLRWAAIKSGLNLLLAMGLFAIATVLYPELNSNVSQEVSFGEFLFSKLMFLVLVYFVVISFLITLFQRMQQKLGPGILWKLLLGRYHHPREEERIFLFIDLRSSTTIAEQLGHVAFSRLIQDCFADLTESVIRHRAEIYQYVGDEVILCWKVAEGTRHNNCIAAYFHFVETLERRADHYRKTYGLQPFFKAGGHAGRTTVAEVGVLKRELAYHGDVLNTAARIQGKCNELNERLLISPALADRLQLNGAYTLHEHPPVELAGKRENLPVIGVRAVSEVSRRPLPAG</sequence>
<evidence type="ECO:0000259" key="2">
    <source>
        <dbReference type="PROSITE" id="PS50125"/>
    </source>
</evidence>
<gene>
    <name evidence="3" type="ORF">CGL56_12970</name>
</gene>
<dbReference type="SUPFAM" id="SSF55073">
    <property type="entry name" value="Nucleotide cyclase"/>
    <property type="match status" value="1"/>
</dbReference>
<keyword evidence="1" id="KW-1133">Transmembrane helix</keyword>
<evidence type="ECO:0000256" key="1">
    <source>
        <dbReference type="SAM" id="Phobius"/>
    </source>
</evidence>
<dbReference type="AlphaFoldDB" id="A0A2G0CDR3"/>
<evidence type="ECO:0000313" key="4">
    <source>
        <dbReference type="Proteomes" id="UP000226437"/>
    </source>
</evidence>
<dbReference type="GO" id="GO:0004016">
    <property type="term" value="F:adenylate cyclase activity"/>
    <property type="evidence" value="ECO:0007669"/>
    <property type="project" value="UniProtKB-ARBA"/>
</dbReference>
<organism evidence="3 4">
    <name type="scientific">Neolewinella marina</name>
    <dbReference type="NCBI Taxonomy" id="438751"/>
    <lineage>
        <taxon>Bacteria</taxon>
        <taxon>Pseudomonadati</taxon>
        <taxon>Bacteroidota</taxon>
        <taxon>Saprospiria</taxon>
        <taxon>Saprospirales</taxon>
        <taxon>Lewinellaceae</taxon>
        <taxon>Neolewinella</taxon>
    </lineage>
</organism>
<feature type="domain" description="Guanylate cyclase" evidence="2">
    <location>
        <begin position="173"/>
        <end position="302"/>
    </location>
</feature>
<feature type="transmembrane region" description="Helical" evidence="1">
    <location>
        <begin position="126"/>
        <end position="144"/>
    </location>
</feature>
<dbReference type="GO" id="GO:0009190">
    <property type="term" value="P:cyclic nucleotide biosynthetic process"/>
    <property type="evidence" value="ECO:0007669"/>
    <property type="project" value="InterPro"/>
</dbReference>
<accession>A0A2G0CDR3</accession>
<dbReference type="CDD" id="cd07302">
    <property type="entry name" value="CHD"/>
    <property type="match status" value="1"/>
</dbReference>
<keyword evidence="4" id="KW-1185">Reference proteome</keyword>
<feature type="transmembrane region" description="Helical" evidence="1">
    <location>
        <begin position="12"/>
        <end position="32"/>
    </location>
</feature>
<dbReference type="PANTHER" id="PTHR43081:SF1">
    <property type="entry name" value="ADENYLATE CYCLASE, TERMINAL-DIFFERENTIATION SPECIFIC"/>
    <property type="match status" value="1"/>
</dbReference>
<dbReference type="PROSITE" id="PS50125">
    <property type="entry name" value="GUANYLATE_CYCLASE_2"/>
    <property type="match status" value="1"/>
</dbReference>